<dbReference type="InterPro" id="IPR001063">
    <property type="entry name" value="Ribosomal_uL22"/>
</dbReference>
<evidence type="ECO:0000256" key="5">
    <source>
        <dbReference type="ARBA" id="ARBA00023274"/>
    </source>
</evidence>
<dbReference type="AlphaFoldDB" id="A0A0G2AL39"/>
<keyword evidence="2 7" id="KW-0699">rRNA-binding</keyword>
<keyword evidence="4 7" id="KW-0689">Ribosomal protein</keyword>
<comment type="function">
    <text evidence="7">The globular domain of the protein is located near the polypeptide exit tunnel on the outside of the subunit, while an extended beta-hairpin is found that lines the wall of the exit tunnel in the center of the 70S ribosome.</text>
</comment>
<dbReference type="Pfam" id="PF00237">
    <property type="entry name" value="Ribosomal_L22"/>
    <property type="match status" value="1"/>
</dbReference>
<dbReference type="PATRIC" id="fig|1618980.3.peg.34"/>
<dbReference type="Gene3D" id="3.90.470.10">
    <property type="entry name" value="Ribosomal protein L22/L17"/>
    <property type="match status" value="1"/>
</dbReference>
<evidence type="ECO:0000256" key="8">
    <source>
        <dbReference type="RuleBase" id="RU004005"/>
    </source>
</evidence>
<dbReference type="GO" id="GO:0003735">
    <property type="term" value="F:structural constituent of ribosome"/>
    <property type="evidence" value="ECO:0007669"/>
    <property type="project" value="InterPro"/>
</dbReference>
<dbReference type="InterPro" id="IPR005727">
    <property type="entry name" value="Ribosomal_uL22_bac/chlpt-type"/>
</dbReference>
<comment type="caution">
    <text evidence="11">The sequence shown here is derived from an EMBL/GenBank/DDBJ whole genome shotgun (WGS) entry which is preliminary data.</text>
</comment>
<evidence type="ECO:0000256" key="2">
    <source>
        <dbReference type="ARBA" id="ARBA00022730"/>
    </source>
</evidence>
<dbReference type="NCBIfam" id="TIGR01044">
    <property type="entry name" value="rplV_bact"/>
    <property type="match status" value="1"/>
</dbReference>
<proteinExistence type="inferred from homology"/>
<dbReference type="GO" id="GO:0022625">
    <property type="term" value="C:cytosolic large ribosomal subunit"/>
    <property type="evidence" value="ECO:0007669"/>
    <property type="project" value="TreeGrafter"/>
</dbReference>
<evidence type="ECO:0000256" key="3">
    <source>
        <dbReference type="ARBA" id="ARBA00022884"/>
    </source>
</evidence>
<dbReference type="InterPro" id="IPR036394">
    <property type="entry name" value="Ribosomal_uL22_sf"/>
</dbReference>
<dbReference type="SUPFAM" id="SSF54843">
    <property type="entry name" value="Ribosomal protein L22"/>
    <property type="match status" value="1"/>
</dbReference>
<accession>A0A0G2AL39</accession>
<protein>
    <recommendedName>
        <fullName evidence="6 7">Large ribosomal subunit protein uL22</fullName>
    </recommendedName>
</protein>
<comment type="subunit">
    <text evidence="7 9">Part of the 50S ribosomal subunit.</text>
</comment>
<dbReference type="EMBL" id="LCRI01000001">
    <property type="protein sequence ID" value="KKW33339.1"/>
    <property type="molecule type" value="Genomic_DNA"/>
</dbReference>
<evidence type="ECO:0000256" key="7">
    <source>
        <dbReference type="HAMAP-Rule" id="MF_01331"/>
    </source>
</evidence>
<dbReference type="PANTHER" id="PTHR13501">
    <property type="entry name" value="CHLOROPLAST 50S RIBOSOMAL PROTEIN L22-RELATED"/>
    <property type="match status" value="1"/>
</dbReference>
<keyword evidence="3 7" id="KW-0694">RNA-binding</keyword>
<dbReference type="CDD" id="cd00336">
    <property type="entry name" value="Ribosomal_L22"/>
    <property type="match status" value="1"/>
</dbReference>
<evidence type="ECO:0000256" key="1">
    <source>
        <dbReference type="ARBA" id="ARBA00009451"/>
    </source>
</evidence>
<evidence type="ECO:0000256" key="10">
    <source>
        <dbReference type="RuleBase" id="RU004008"/>
    </source>
</evidence>
<dbReference type="InterPro" id="IPR047867">
    <property type="entry name" value="Ribosomal_uL22_bac/org-type"/>
</dbReference>
<name>A0A0G2AL39_9BACT</name>
<evidence type="ECO:0000313" key="12">
    <source>
        <dbReference type="Proteomes" id="UP000034711"/>
    </source>
</evidence>
<comment type="function">
    <text evidence="7 10">This protein binds specifically to 23S rRNA; its binding is stimulated by other ribosomal proteins, e.g., L4, L17, and L20. It is important during the early stages of 50S assembly. It makes multiple contacts with different domains of the 23S rRNA in the assembled 50S subunit and ribosome.</text>
</comment>
<comment type="similarity">
    <text evidence="1 7 8">Belongs to the universal ribosomal protein uL22 family.</text>
</comment>
<evidence type="ECO:0000256" key="6">
    <source>
        <dbReference type="ARBA" id="ARBA00035207"/>
    </source>
</evidence>
<dbReference type="Proteomes" id="UP000034711">
    <property type="component" value="Unassembled WGS sequence"/>
</dbReference>
<gene>
    <name evidence="7" type="primary">rplV</name>
    <name evidence="11" type="ORF">UY77_C0001G0034</name>
</gene>
<keyword evidence="5 7" id="KW-0687">Ribonucleoprotein</keyword>
<evidence type="ECO:0000256" key="9">
    <source>
        <dbReference type="RuleBase" id="RU004006"/>
    </source>
</evidence>
<dbReference type="GO" id="GO:0006412">
    <property type="term" value="P:translation"/>
    <property type="evidence" value="ECO:0007669"/>
    <property type="project" value="UniProtKB-UniRule"/>
</dbReference>
<organism evidence="11 12">
    <name type="scientific">Candidatus Uhrbacteria bacterium GW2011_GWA2_53_10</name>
    <dbReference type="NCBI Taxonomy" id="1618980"/>
    <lineage>
        <taxon>Bacteria</taxon>
        <taxon>Candidatus Uhriibacteriota</taxon>
    </lineage>
</organism>
<dbReference type="HAMAP" id="MF_01331_B">
    <property type="entry name" value="Ribosomal_uL22_B"/>
    <property type="match status" value="1"/>
</dbReference>
<sequence>MDVKAHARYVHMSPRKIRLVIDTIRGKRVVVALQQLQFVNKAASLPVLKLLRSAVANAEHNHQIKAETLYVKTIVADGGPVLDRWRARAMGRAAPIRKRSAHISVVLSDVPVEKKKA</sequence>
<dbReference type="GO" id="GO:0019843">
    <property type="term" value="F:rRNA binding"/>
    <property type="evidence" value="ECO:0007669"/>
    <property type="project" value="UniProtKB-UniRule"/>
</dbReference>
<evidence type="ECO:0000256" key="4">
    <source>
        <dbReference type="ARBA" id="ARBA00022980"/>
    </source>
</evidence>
<reference evidence="11 12" key="1">
    <citation type="journal article" date="2015" name="Nature">
        <title>rRNA introns, odd ribosomes, and small enigmatic genomes across a large radiation of phyla.</title>
        <authorList>
            <person name="Brown C.T."/>
            <person name="Hug L.A."/>
            <person name="Thomas B.C."/>
            <person name="Sharon I."/>
            <person name="Castelle C.J."/>
            <person name="Singh A."/>
            <person name="Wilkins M.J."/>
            <person name="Williams K.H."/>
            <person name="Banfield J.F."/>
        </authorList>
    </citation>
    <scope>NUCLEOTIDE SEQUENCE [LARGE SCALE GENOMIC DNA]</scope>
</reference>
<evidence type="ECO:0000313" key="11">
    <source>
        <dbReference type="EMBL" id="KKW33339.1"/>
    </source>
</evidence>
<dbReference type="PANTHER" id="PTHR13501:SF8">
    <property type="entry name" value="LARGE RIBOSOMAL SUBUNIT PROTEIN UL22M"/>
    <property type="match status" value="1"/>
</dbReference>